<gene>
    <name evidence="1" type="ORF">SAMN04487970_10034</name>
</gene>
<dbReference type="STRING" id="624147.SAMN04487970_10034"/>
<organism evidence="1 2">
    <name type="scientific">Paenibacillus tianmuensis</name>
    <dbReference type="NCBI Taxonomy" id="624147"/>
    <lineage>
        <taxon>Bacteria</taxon>
        <taxon>Bacillati</taxon>
        <taxon>Bacillota</taxon>
        <taxon>Bacilli</taxon>
        <taxon>Bacillales</taxon>
        <taxon>Paenibacillaceae</taxon>
        <taxon>Paenibacillus</taxon>
    </lineage>
</organism>
<accession>A0A1G4PK58</accession>
<evidence type="ECO:0000313" key="1">
    <source>
        <dbReference type="EMBL" id="SCW32646.1"/>
    </source>
</evidence>
<name>A0A1G4PK58_9BACL</name>
<protein>
    <submittedName>
        <fullName evidence="1">Uncharacterized protein</fullName>
    </submittedName>
</protein>
<dbReference type="Proteomes" id="UP000198601">
    <property type="component" value="Unassembled WGS sequence"/>
</dbReference>
<proteinExistence type="predicted"/>
<dbReference type="AlphaFoldDB" id="A0A1G4PK58"/>
<sequence>MIRDKYEIRLFAASYLSDTHEFLILPKRQWEELDARYPARNREMFRVIDGELDFP</sequence>
<evidence type="ECO:0000313" key="2">
    <source>
        <dbReference type="Proteomes" id="UP000198601"/>
    </source>
</evidence>
<dbReference type="EMBL" id="FMTT01000003">
    <property type="protein sequence ID" value="SCW32646.1"/>
    <property type="molecule type" value="Genomic_DNA"/>
</dbReference>
<dbReference type="RefSeq" id="WP_245719502.1">
    <property type="nucleotide sequence ID" value="NZ_FMTT01000003.1"/>
</dbReference>
<reference evidence="2" key="1">
    <citation type="submission" date="2016-10" db="EMBL/GenBank/DDBJ databases">
        <authorList>
            <person name="Varghese N."/>
            <person name="Submissions S."/>
        </authorList>
    </citation>
    <scope>NUCLEOTIDE SEQUENCE [LARGE SCALE GENOMIC DNA]</scope>
    <source>
        <strain evidence="2">CGMCC 1.8946</strain>
    </source>
</reference>
<keyword evidence="2" id="KW-1185">Reference proteome</keyword>